<dbReference type="InterPro" id="IPR003807">
    <property type="entry name" value="DUF202"/>
</dbReference>
<dbReference type="InterPro" id="IPR000791">
    <property type="entry name" value="Gpr1/Fun34/SatP-like"/>
</dbReference>
<organism evidence="9 10">
    <name type="scientific">Candidozyma haemuli</name>
    <dbReference type="NCBI Taxonomy" id="45357"/>
    <lineage>
        <taxon>Eukaryota</taxon>
        <taxon>Fungi</taxon>
        <taxon>Dikarya</taxon>
        <taxon>Ascomycota</taxon>
        <taxon>Saccharomycotina</taxon>
        <taxon>Pichiomycetes</taxon>
        <taxon>Metschnikowiaceae</taxon>
        <taxon>Candidozyma</taxon>
    </lineage>
</organism>
<dbReference type="Pfam" id="PF01184">
    <property type="entry name" value="Gpr1_Fun34_YaaH"/>
    <property type="match status" value="1"/>
</dbReference>
<keyword evidence="5 7" id="KW-0472">Membrane</keyword>
<evidence type="ECO:0000313" key="9">
    <source>
        <dbReference type="EMBL" id="QWU85982.1"/>
    </source>
</evidence>
<keyword evidence="3 7" id="KW-0812">Transmembrane</keyword>
<feature type="region of interest" description="Disordered" evidence="6">
    <location>
        <begin position="1"/>
        <end position="20"/>
    </location>
</feature>
<evidence type="ECO:0000256" key="7">
    <source>
        <dbReference type="SAM" id="Phobius"/>
    </source>
</evidence>
<comment type="subcellular location">
    <subcellularLocation>
        <location evidence="1">Endomembrane system</location>
        <topology evidence="1">Multi-pass membrane protein</topology>
    </subcellularLocation>
</comment>
<dbReference type="PANTHER" id="PTHR31123">
    <property type="entry name" value="ACCUMULATION OF DYADS PROTEIN 2-RELATED"/>
    <property type="match status" value="1"/>
</dbReference>
<keyword evidence="10" id="KW-1185">Reference proteome</keyword>
<feature type="transmembrane region" description="Helical" evidence="7">
    <location>
        <begin position="185"/>
        <end position="204"/>
    </location>
</feature>
<evidence type="ECO:0000256" key="2">
    <source>
        <dbReference type="ARBA" id="ARBA00005587"/>
    </source>
</evidence>
<feature type="domain" description="DUF202" evidence="8">
    <location>
        <begin position="262"/>
        <end position="324"/>
    </location>
</feature>
<feature type="transmembrane region" description="Helical" evidence="7">
    <location>
        <begin position="160"/>
        <end position="179"/>
    </location>
</feature>
<feature type="transmembrane region" description="Helical" evidence="7">
    <location>
        <begin position="216"/>
        <end position="233"/>
    </location>
</feature>
<evidence type="ECO:0000259" key="8">
    <source>
        <dbReference type="Pfam" id="PF02656"/>
    </source>
</evidence>
<evidence type="ECO:0000256" key="5">
    <source>
        <dbReference type="ARBA" id="ARBA00023136"/>
    </source>
</evidence>
<evidence type="ECO:0000313" key="10">
    <source>
        <dbReference type="Proteomes" id="UP000825434"/>
    </source>
</evidence>
<dbReference type="PANTHER" id="PTHR31123:SF1">
    <property type="entry name" value="ACCUMULATION OF DYADS PROTEIN 2-RELATED"/>
    <property type="match status" value="1"/>
</dbReference>
<sequence length="360" mass="39262">MSSQSSHSYKETNSLETPVGKIHTSGDGNEFVTIGKNRFYRHELMQAFGGTLNPGLTPYPKHQFANPSPLGLCGFALTTFCLSMYNAQAMGIEVPNVVVGLACFYGGFAQFCAGIWEGFVGNTFALCALTSYGAFWLSYAAIQVPAFGVAAAYEGTDQMHSAVGFFLLGWSLFTFMLFLCTLKSTLAFSSLFFMLTITFILLCIGDFTSKVGVTRAGGVCGVITAFIAFYNAFGGVANKQNSYFGVKAIPLTRTLLARVEPKVFFANERTFLSWLNFTVILGSLGVGLLNFGDQIGRVSAGLFTFIAMLTMVYALVTYHWRAKAIRMRGSGPYDDRFGPTMLCIFLLVAVVVNFILRIRA</sequence>
<protein>
    <recommendedName>
        <fullName evidence="8">DUF202 domain-containing protein</fullName>
    </recommendedName>
</protein>
<feature type="transmembrane region" description="Helical" evidence="7">
    <location>
        <begin position="136"/>
        <end position="153"/>
    </location>
</feature>
<feature type="compositionally biased region" description="Polar residues" evidence="6">
    <location>
        <begin position="1"/>
        <end position="16"/>
    </location>
</feature>
<dbReference type="InterPro" id="IPR051633">
    <property type="entry name" value="AceTr"/>
</dbReference>
<proteinExistence type="inferred from homology"/>
<keyword evidence="4 7" id="KW-1133">Transmembrane helix</keyword>
<reference evidence="9 10" key="1">
    <citation type="submission" date="2021-06" db="EMBL/GenBank/DDBJ databases">
        <title>Candida outbreak in Lebanon.</title>
        <authorList>
            <person name="Finianos M."/>
        </authorList>
    </citation>
    <scope>NUCLEOTIDE SEQUENCE [LARGE SCALE GENOMIC DNA]</scope>
    <source>
        <strain evidence="9">CA3LBN</strain>
    </source>
</reference>
<dbReference type="EMBL" id="CP076661">
    <property type="protein sequence ID" value="QWU85982.1"/>
    <property type="molecule type" value="Genomic_DNA"/>
</dbReference>
<evidence type="ECO:0000256" key="3">
    <source>
        <dbReference type="ARBA" id="ARBA00022692"/>
    </source>
</evidence>
<evidence type="ECO:0000256" key="1">
    <source>
        <dbReference type="ARBA" id="ARBA00004127"/>
    </source>
</evidence>
<name>A0ABX8HZA9_9ASCO</name>
<feature type="transmembrane region" description="Helical" evidence="7">
    <location>
        <begin position="336"/>
        <end position="356"/>
    </location>
</feature>
<dbReference type="NCBIfam" id="NF038013">
    <property type="entry name" value="AceTr_1"/>
    <property type="match status" value="1"/>
</dbReference>
<feature type="transmembrane region" description="Helical" evidence="7">
    <location>
        <begin position="271"/>
        <end position="291"/>
    </location>
</feature>
<feature type="transmembrane region" description="Helical" evidence="7">
    <location>
        <begin position="97"/>
        <end position="116"/>
    </location>
</feature>
<feature type="transmembrane region" description="Helical" evidence="7">
    <location>
        <begin position="298"/>
        <end position="316"/>
    </location>
</feature>
<accession>A0ABX8HZA9</accession>
<evidence type="ECO:0000256" key="4">
    <source>
        <dbReference type="ARBA" id="ARBA00022989"/>
    </source>
</evidence>
<comment type="similarity">
    <text evidence="2">Belongs to the acetate uptake transporter (AceTr) (TC 2.A.96) family.</text>
</comment>
<gene>
    <name evidence="9" type="ORF">CA3LBN_000200</name>
</gene>
<evidence type="ECO:0000256" key="6">
    <source>
        <dbReference type="SAM" id="MobiDB-lite"/>
    </source>
</evidence>
<dbReference type="Proteomes" id="UP000825434">
    <property type="component" value="Chromosome 1"/>
</dbReference>
<dbReference type="Pfam" id="PF02656">
    <property type="entry name" value="DUF202"/>
    <property type="match status" value="1"/>
</dbReference>